<evidence type="ECO:0000313" key="3">
    <source>
        <dbReference type="Proteomes" id="UP000594638"/>
    </source>
</evidence>
<dbReference type="InterPro" id="IPR020864">
    <property type="entry name" value="MACPF"/>
</dbReference>
<protein>
    <recommendedName>
        <fullName evidence="1">MACPF domain-containing protein</fullName>
    </recommendedName>
</protein>
<dbReference type="PANTHER" id="PTHR33199">
    <property type="entry name" value="MACPF DOMAIN-CONTAINING PROTEIN CAD1"/>
    <property type="match status" value="1"/>
</dbReference>
<gene>
    <name evidence="2" type="ORF">OLEA9_A022687</name>
</gene>
<proteinExistence type="predicted"/>
<dbReference type="GO" id="GO:0009626">
    <property type="term" value="P:plant-type hypersensitive response"/>
    <property type="evidence" value="ECO:0007669"/>
    <property type="project" value="TreeGrafter"/>
</dbReference>
<keyword evidence="3" id="KW-1185">Reference proteome</keyword>
<dbReference type="Gramene" id="OE9A022687T1">
    <property type="protein sequence ID" value="OE9A022687C1"/>
    <property type="gene ID" value="OE9A022687"/>
</dbReference>
<dbReference type="GO" id="GO:2000031">
    <property type="term" value="P:regulation of salicylic acid mediated signaling pathway"/>
    <property type="evidence" value="ECO:0007669"/>
    <property type="project" value="InterPro"/>
</dbReference>
<sequence length="111" mass="12388">MTKVYEKYGTHRIMGLSIGGQDVVLVKQDKSSNMEPSQLKNHLYNLGDQLFNGACTFSPQQCKTKEQKNKAPQAFNVFDPQPNLLRSFASIIAKDVGFLIFLLMSACAVMN</sequence>
<dbReference type="OrthoDB" id="1366754at2759"/>
<dbReference type="EMBL" id="CACTIH010007308">
    <property type="protein sequence ID" value="CAA3008877.1"/>
    <property type="molecule type" value="Genomic_DNA"/>
</dbReference>
<comment type="caution">
    <text evidence="2">The sequence shown here is derived from an EMBL/GenBank/DDBJ whole genome shotgun (WGS) entry which is preliminary data.</text>
</comment>
<reference evidence="2 3" key="1">
    <citation type="submission" date="2019-12" db="EMBL/GenBank/DDBJ databases">
        <authorList>
            <person name="Alioto T."/>
            <person name="Alioto T."/>
            <person name="Gomez Garrido J."/>
        </authorList>
    </citation>
    <scope>NUCLEOTIDE SEQUENCE [LARGE SCALE GENOMIC DNA]</scope>
</reference>
<dbReference type="Proteomes" id="UP000594638">
    <property type="component" value="Unassembled WGS sequence"/>
</dbReference>
<dbReference type="Pfam" id="PF01823">
    <property type="entry name" value="MACPF"/>
    <property type="match status" value="1"/>
</dbReference>
<evidence type="ECO:0000313" key="2">
    <source>
        <dbReference type="EMBL" id="CAA3008877.1"/>
    </source>
</evidence>
<name>A0A8S0TTY3_OLEEU</name>
<dbReference type="InterPro" id="IPR044663">
    <property type="entry name" value="CAD1/NSL1-like"/>
</dbReference>
<accession>A0A8S0TTY3</accession>
<evidence type="ECO:0000259" key="1">
    <source>
        <dbReference type="Pfam" id="PF01823"/>
    </source>
</evidence>
<feature type="domain" description="MACPF" evidence="1">
    <location>
        <begin position="4"/>
        <end position="76"/>
    </location>
</feature>
<dbReference type="GO" id="GO:0005886">
    <property type="term" value="C:plasma membrane"/>
    <property type="evidence" value="ECO:0007669"/>
    <property type="project" value="TreeGrafter"/>
</dbReference>
<organism evidence="2 3">
    <name type="scientific">Olea europaea subsp. europaea</name>
    <dbReference type="NCBI Taxonomy" id="158383"/>
    <lineage>
        <taxon>Eukaryota</taxon>
        <taxon>Viridiplantae</taxon>
        <taxon>Streptophyta</taxon>
        <taxon>Embryophyta</taxon>
        <taxon>Tracheophyta</taxon>
        <taxon>Spermatophyta</taxon>
        <taxon>Magnoliopsida</taxon>
        <taxon>eudicotyledons</taxon>
        <taxon>Gunneridae</taxon>
        <taxon>Pentapetalae</taxon>
        <taxon>asterids</taxon>
        <taxon>lamiids</taxon>
        <taxon>Lamiales</taxon>
        <taxon>Oleaceae</taxon>
        <taxon>Oleeae</taxon>
        <taxon>Olea</taxon>
    </lineage>
</organism>
<dbReference type="AlphaFoldDB" id="A0A8S0TTY3"/>
<dbReference type="PANTHER" id="PTHR33199:SF4">
    <property type="entry name" value="OS02G0736300 PROTEIN"/>
    <property type="match status" value="1"/>
</dbReference>